<evidence type="ECO:0000256" key="4">
    <source>
        <dbReference type="ARBA" id="ARBA00022737"/>
    </source>
</evidence>
<comment type="function">
    <text evidence="8">Ovomucin, the glycoprotein responsible for the gel properties of egg white, is composed for 2 subunits, alpha-ovomucin/MUC5B and beta-ovomucin/MUC6.</text>
</comment>
<keyword evidence="7" id="KW-0325">Glycoprotein</keyword>
<dbReference type="InterPro" id="IPR025155">
    <property type="entry name" value="WxxW_domain"/>
</dbReference>
<dbReference type="FunFam" id="2.10.25.10:FF:000153">
    <property type="entry name" value="MUC5B isoform 1"/>
    <property type="match status" value="1"/>
</dbReference>
<dbReference type="CDD" id="cd19941">
    <property type="entry name" value="TIL"/>
    <property type="match status" value="3"/>
</dbReference>
<accession>A0A8C0FH72</accession>
<dbReference type="PROSITE" id="PS51233">
    <property type="entry name" value="VWFD"/>
    <property type="match status" value="3"/>
</dbReference>
<dbReference type="GO" id="GO:0031012">
    <property type="term" value="C:extracellular matrix"/>
    <property type="evidence" value="ECO:0007669"/>
    <property type="project" value="TreeGrafter"/>
</dbReference>
<dbReference type="FunFam" id="2.10.25.10:FF:000414">
    <property type="entry name" value="von Willebrand factor"/>
    <property type="match status" value="1"/>
</dbReference>
<keyword evidence="6" id="KW-1015">Disulfide bond</keyword>
<dbReference type="SMART" id="SM00215">
    <property type="entry name" value="VWC_out"/>
    <property type="match status" value="2"/>
</dbReference>
<evidence type="ECO:0000313" key="13">
    <source>
        <dbReference type="Proteomes" id="UP000694567"/>
    </source>
</evidence>
<dbReference type="Pfam" id="PF25962">
    <property type="entry name" value="TIL_OTOGL_Mucin"/>
    <property type="match status" value="1"/>
</dbReference>
<feature type="compositionally biased region" description="Low complexity" evidence="10">
    <location>
        <begin position="1161"/>
        <end position="1187"/>
    </location>
</feature>
<dbReference type="Proteomes" id="UP000694567">
    <property type="component" value="Unplaced"/>
</dbReference>
<feature type="compositionally biased region" description="Polar residues" evidence="10">
    <location>
        <begin position="1141"/>
        <end position="1160"/>
    </location>
</feature>
<dbReference type="InterPro" id="IPR014853">
    <property type="entry name" value="VWF/SSPO/ZAN-like_Cys-rich_dom"/>
</dbReference>
<dbReference type="SUPFAM" id="SSF57603">
    <property type="entry name" value="FnI-like domain"/>
    <property type="match status" value="1"/>
</dbReference>
<dbReference type="Pfam" id="PF13330">
    <property type="entry name" value="Mucin2_WxxW"/>
    <property type="match status" value="1"/>
</dbReference>
<feature type="domain" description="VWFD" evidence="11">
    <location>
        <begin position="792"/>
        <end position="965"/>
    </location>
</feature>
<feature type="domain" description="VWFD" evidence="11">
    <location>
        <begin position="1"/>
        <end position="180"/>
    </location>
</feature>
<dbReference type="InterPro" id="IPR050780">
    <property type="entry name" value="Mucin_vWF_Thrombospondin_sf"/>
</dbReference>
<dbReference type="InterPro" id="IPR058753">
    <property type="entry name" value="TIL_OTOGL_Mucin"/>
</dbReference>
<keyword evidence="4" id="KW-0677">Repeat</keyword>
<organism evidence="12 13">
    <name type="scientific">Bubo bubo</name>
    <name type="common">Eurasian eagle-owl</name>
    <name type="synonym">Strix bubo</name>
    <dbReference type="NCBI Taxonomy" id="30461"/>
    <lineage>
        <taxon>Eukaryota</taxon>
        <taxon>Metazoa</taxon>
        <taxon>Chordata</taxon>
        <taxon>Craniata</taxon>
        <taxon>Vertebrata</taxon>
        <taxon>Euteleostomi</taxon>
        <taxon>Archelosauria</taxon>
        <taxon>Archosauria</taxon>
        <taxon>Dinosauria</taxon>
        <taxon>Saurischia</taxon>
        <taxon>Theropoda</taxon>
        <taxon>Coelurosauria</taxon>
        <taxon>Aves</taxon>
        <taxon>Neognathae</taxon>
        <taxon>Neoaves</taxon>
        <taxon>Telluraves</taxon>
        <taxon>Strigiformes</taxon>
        <taxon>Strigidae</taxon>
        <taxon>Bubo</taxon>
    </lineage>
</organism>
<dbReference type="PANTHER" id="PTHR11339">
    <property type="entry name" value="EXTRACELLULAR MATRIX GLYCOPROTEIN RELATED"/>
    <property type="match status" value="1"/>
</dbReference>
<keyword evidence="5" id="KW-0186">Copper</keyword>
<dbReference type="PANTHER" id="PTHR11339:SF408">
    <property type="entry name" value="MUCIN-5B"/>
    <property type="match status" value="1"/>
</dbReference>
<feature type="region of interest" description="Disordered" evidence="10">
    <location>
        <begin position="1304"/>
        <end position="1492"/>
    </location>
</feature>
<feature type="compositionally biased region" description="Low complexity" evidence="10">
    <location>
        <begin position="1368"/>
        <end position="1492"/>
    </location>
</feature>
<dbReference type="InterPro" id="IPR001846">
    <property type="entry name" value="VWF_type-D"/>
</dbReference>
<evidence type="ECO:0000256" key="9">
    <source>
        <dbReference type="ARBA" id="ARBA00063950"/>
    </source>
</evidence>
<evidence type="ECO:0000256" key="6">
    <source>
        <dbReference type="ARBA" id="ARBA00023157"/>
    </source>
</evidence>
<keyword evidence="13" id="KW-1185">Reference proteome</keyword>
<evidence type="ECO:0000259" key="11">
    <source>
        <dbReference type="PROSITE" id="PS51233"/>
    </source>
</evidence>
<evidence type="ECO:0000256" key="7">
    <source>
        <dbReference type="ARBA" id="ARBA00023180"/>
    </source>
</evidence>
<dbReference type="GO" id="GO:0002281">
    <property type="term" value="P:macrophage activation involved in immune response"/>
    <property type="evidence" value="ECO:0007669"/>
    <property type="project" value="UniProtKB-ARBA"/>
</dbReference>
<dbReference type="InterPro" id="IPR036084">
    <property type="entry name" value="Ser_inhib-like_sf"/>
</dbReference>
<dbReference type="GO" id="GO:0005615">
    <property type="term" value="C:extracellular space"/>
    <property type="evidence" value="ECO:0007669"/>
    <property type="project" value="UniProtKB-ARBA"/>
</dbReference>
<evidence type="ECO:0000256" key="5">
    <source>
        <dbReference type="ARBA" id="ARBA00023008"/>
    </source>
</evidence>
<dbReference type="Pfam" id="PF01826">
    <property type="entry name" value="TIL"/>
    <property type="match status" value="3"/>
</dbReference>
<proteinExistence type="predicted"/>
<evidence type="ECO:0000256" key="3">
    <source>
        <dbReference type="ARBA" id="ARBA00022729"/>
    </source>
</evidence>
<dbReference type="Pfam" id="PF00094">
    <property type="entry name" value="VWD"/>
    <property type="match status" value="4"/>
</dbReference>
<dbReference type="GO" id="GO:0046790">
    <property type="term" value="F:virion binding"/>
    <property type="evidence" value="ECO:0007669"/>
    <property type="project" value="UniProtKB-ARBA"/>
</dbReference>
<dbReference type="GO" id="GO:0042632">
    <property type="term" value="P:cholesterol homeostasis"/>
    <property type="evidence" value="ECO:0007669"/>
    <property type="project" value="UniProtKB-ARBA"/>
</dbReference>
<keyword evidence="3" id="KW-0732">Signal</keyword>
<evidence type="ECO:0000313" key="12">
    <source>
        <dbReference type="Ensembl" id="ENSBOBP00000019406.1"/>
    </source>
</evidence>
<dbReference type="SMART" id="SM00832">
    <property type="entry name" value="C8"/>
    <property type="match status" value="3"/>
</dbReference>
<dbReference type="InterPro" id="IPR001007">
    <property type="entry name" value="VWF_dom"/>
</dbReference>
<reference evidence="12" key="2">
    <citation type="submission" date="2025-09" db="UniProtKB">
        <authorList>
            <consortium name="Ensembl"/>
        </authorList>
    </citation>
    <scope>IDENTIFICATION</scope>
</reference>
<reference evidence="12" key="1">
    <citation type="submission" date="2025-08" db="UniProtKB">
        <authorList>
            <consortium name="Ensembl"/>
        </authorList>
    </citation>
    <scope>IDENTIFICATION</scope>
</reference>
<evidence type="ECO:0000256" key="1">
    <source>
        <dbReference type="ARBA" id="ARBA00004613"/>
    </source>
</evidence>
<dbReference type="GO" id="GO:0030299">
    <property type="term" value="P:intestinal cholesterol absorption"/>
    <property type="evidence" value="ECO:0007669"/>
    <property type="project" value="UniProtKB-ARBA"/>
</dbReference>
<dbReference type="SUPFAM" id="SSF57567">
    <property type="entry name" value="Serine protease inhibitors"/>
    <property type="match status" value="4"/>
</dbReference>
<evidence type="ECO:0000256" key="8">
    <source>
        <dbReference type="ARBA" id="ARBA00054401"/>
    </source>
</evidence>
<dbReference type="Pfam" id="PF08742">
    <property type="entry name" value="C8"/>
    <property type="match status" value="3"/>
</dbReference>
<evidence type="ECO:0000256" key="2">
    <source>
        <dbReference type="ARBA" id="ARBA00022525"/>
    </source>
</evidence>
<evidence type="ECO:0000256" key="10">
    <source>
        <dbReference type="SAM" id="MobiDB-lite"/>
    </source>
</evidence>
<sequence length="1529" mass="166945">SHTWGNFHFKTFDGDIFSFPGLCNYVFASHCNAAYEDFNIQIRRIVVENAPTINYITMKLEGVVAELTKDVVMINSNRKHLTFFLPFPRVQLPYSQSGITIVKSSSYVKIVSKTDVVLMWNEDDSVLLELHEKYANQTCGLCGDFNGFPVYNEFYSNNIKMTALQFGNMQKMDGPTEHCEDSTSTLPDNCTGHFDDICQKTLTSSAFAECNVLVDVREYIMACEDDLCHSEESKNASCICDTFAEYSRQCAHAGGHPLNWRTSKLCPKKCPYNMQYQECSSPCADTCTNPERSQFCEEHCMDGCFCPPGTVFDDINNSGCIPRQQCSCVYNGNTYATGTSFSEHTCDGGQWSCQDMSCPGTCSVEGGSHISTYDKKHYDHHGDCTYVLSKHCKDETFTILVELRRCGLTDTETCLKTVTLNMNKGQTVRMQNKPSTFFIIMQTNFGVHLEIQITPIMQVFVRLDPIFKDQTCGLCGNFNDIQTDDFKVISGIIEGTATAFANTWKTQASCPNIQQSFENPCALSIDNEKYAQHWCGLLTDSEGPFADCHYAVNPSVHHMNCMFDTCNCENSEACLCAALSSYVRACAAKGILLHGWRTDVCSKYTTSCPKSLSYSYIISSCQPTCRSLSEPDVTCNIKFVPVDGCTCVNGTYMDESGKCVPPNECPYGFTGYNCGINPVPFLTALIFFLPLACESPMVHFDCRNITAGTTGAECQKSCQTLDMQCYSTQCIPGCVCPSGLVLDGNGGCIPEEECPCIHNEAMYQPGEKINVGCNTCVCKNRKWECTKDQCLGTCAVYGDGHYNTFDDKRFSFNGNCEYTLVQDHCGKSGTVNGTFRVITENIPCGNTGTTCSKSIKVFLEVRSYELILGEEHVSVVKRGQNDEVPYTVRYMGMYLVIETTSGLILMWDKKTSIFIKLSPDFKGQICGLCGNYDGNGINDFTTRSQSVVENVLEFGNSWKVSSTCPDAHGIKDPCSTNPYRKSWSEKQCSIINSNDFAACHSQVEPAKYYQACVTDACACDTGGDCDCFCTAVAAYAQACSEVGVCITWRTPSICPLFCDYYNQQGECEWHYKPCGASCMKTCRNPSGKCLHNLTGLEGCYPNCPPDKPYFHEDQMKCVSLCDCYDNEDGKIYRRDELTTTAGTTNVPTSTAPPTQGTTILSTTSRASTTETSPPPIQGTTTITPTPTVATITPTTSHTTSSCQPRCAWTQWFNLNSPSPGSENGDIETFATIRDAGYSLCDKPQDILCRAKDYPNRTLDELGQVLECSLETGLVCRNKDQIAKYPLCFDYEVRVECCDRNHCQTTPAPPSTVATSTSTASTAKTSTTATQTTAPPTTATTQTEVTTTAGTTTVPTSTAPPTQGTTILSTTSRASTTETSPPPTQGTTFIIPTTTSTITVPASNTTNNCTTPAPPSTVATSTSTASTAKTSTVVTQTTAPPTTATTQTEVTTTAGTTTVPTSTAPPTQGTTILSTTSRASTTETSPPPTKGTTFIIPTTTSTITVPASNTTNNCVPRCAWTQWFNLNLPS</sequence>
<dbReference type="FunFam" id="2.10.25.10:FF:000674">
    <property type="entry name" value="Mucin-2"/>
    <property type="match status" value="1"/>
</dbReference>
<feature type="region of interest" description="Disordered" evidence="10">
    <location>
        <begin position="1141"/>
        <end position="1187"/>
    </location>
</feature>
<feature type="domain" description="VWFD" evidence="11">
    <location>
        <begin position="360"/>
        <end position="511"/>
    </location>
</feature>
<keyword evidence="2" id="KW-0964">Secreted</keyword>
<name>A0A8C0FH72_BUBBB</name>
<dbReference type="Ensembl" id="ENSBOBT00000019845.1">
    <property type="protein sequence ID" value="ENSBOBP00000019406.1"/>
    <property type="gene ID" value="ENSBOBG00000011901.1"/>
</dbReference>
<comment type="subunit">
    <text evidence="9">Homomultimer; disulfide-linked. The N- and C-terminus mediate their assembly into higher order structures to form filaments. The CTCK domains of two polypeptides associate in the endoplasmic reticulum to generate intermolecularly disulfide-bonded dimers. These dimers progress to the Golgi apparatus, which is a more acidic environment than the endoplasmic reticulum. Under acidic conditions, the N-termini form non-covalent intermolecular interactions that juxtapose assemblies from different CTCK-linked dimers to produce long, disulfide-linked polymers that remain highly compact until secretion.</text>
</comment>
<dbReference type="Gene3D" id="2.10.25.10">
    <property type="entry name" value="Laminin"/>
    <property type="match status" value="3"/>
</dbReference>
<comment type="subcellular location">
    <subcellularLocation>
        <location evidence="1">Secreted</location>
    </subcellularLocation>
</comment>
<protein>
    <recommendedName>
        <fullName evidence="11">VWFD domain-containing protein</fullName>
    </recommendedName>
</protein>
<dbReference type="InterPro" id="IPR002919">
    <property type="entry name" value="TIL_dom"/>
</dbReference>
<feature type="compositionally biased region" description="Low complexity" evidence="10">
    <location>
        <begin position="1310"/>
        <end position="1361"/>
    </location>
</feature>
<dbReference type="SMART" id="SM00216">
    <property type="entry name" value="VWD"/>
    <property type="match status" value="3"/>
</dbReference>